<comment type="caution">
    <text evidence="1">The sequence shown here is derived from an EMBL/GenBank/DDBJ whole genome shotgun (WGS) entry which is preliminary data.</text>
</comment>
<keyword evidence="2" id="KW-1185">Reference proteome</keyword>
<evidence type="ECO:0000313" key="1">
    <source>
        <dbReference type="EMBL" id="KAF6233680.1"/>
    </source>
</evidence>
<dbReference type="Proteomes" id="UP000578531">
    <property type="component" value="Unassembled WGS sequence"/>
</dbReference>
<dbReference type="GeneID" id="59289893"/>
<protein>
    <submittedName>
        <fullName evidence="1">Uncharacterized protein</fullName>
    </submittedName>
</protein>
<dbReference type="EMBL" id="JACCJC010000035">
    <property type="protein sequence ID" value="KAF6233680.1"/>
    <property type="molecule type" value="Genomic_DNA"/>
</dbReference>
<name>A0A8H6FS10_9LECA</name>
<accession>A0A8H6FS10</accession>
<sequence>MRGQRSIVKTSVRLPRNYVYGDSDEQTFSPKNFEGRLAAKSGALLSQDYLNSWSWADIDRLERGAPSNSILDVCVGHGGSHSLSIHINKSGNKSVIVGKQCLDGQN</sequence>
<organism evidence="1 2">
    <name type="scientific">Letharia columbiana</name>
    <dbReference type="NCBI Taxonomy" id="112416"/>
    <lineage>
        <taxon>Eukaryota</taxon>
        <taxon>Fungi</taxon>
        <taxon>Dikarya</taxon>
        <taxon>Ascomycota</taxon>
        <taxon>Pezizomycotina</taxon>
        <taxon>Lecanoromycetes</taxon>
        <taxon>OSLEUM clade</taxon>
        <taxon>Lecanoromycetidae</taxon>
        <taxon>Lecanorales</taxon>
        <taxon>Lecanorineae</taxon>
        <taxon>Parmeliaceae</taxon>
        <taxon>Letharia</taxon>
    </lineage>
</organism>
<dbReference type="AlphaFoldDB" id="A0A8H6FS10"/>
<dbReference type="RefSeq" id="XP_037163097.1">
    <property type="nucleotide sequence ID" value="XM_037310137.1"/>
</dbReference>
<proteinExistence type="predicted"/>
<reference evidence="1 2" key="1">
    <citation type="journal article" date="2020" name="Genomics">
        <title>Complete, high-quality genomes from long-read metagenomic sequencing of two wolf lichen thalli reveals enigmatic genome architecture.</title>
        <authorList>
            <person name="McKenzie S.K."/>
            <person name="Walston R.F."/>
            <person name="Allen J.L."/>
        </authorList>
    </citation>
    <scope>NUCLEOTIDE SEQUENCE [LARGE SCALE GENOMIC DNA]</scope>
    <source>
        <strain evidence="1">WasteWater2</strain>
    </source>
</reference>
<gene>
    <name evidence="1" type="ORF">HO173_008237</name>
</gene>
<evidence type="ECO:0000313" key="2">
    <source>
        <dbReference type="Proteomes" id="UP000578531"/>
    </source>
</evidence>